<dbReference type="EMBL" id="MHIC01000007">
    <property type="protein sequence ID" value="OGY45936.1"/>
    <property type="molecule type" value="Genomic_DNA"/>
</dbReference>
<keyword evidence="1" id="KW-0472">Membrane</keyword>
<dbReference type="Gene3D" id="2.120.10.30">
    <property type="entry name" value="TolB, C-terminal domain"/>
    <property type="match status" value="1"/>
</dbReference>
<keyword evidence="1" id="KW-0812">Transmembrane</keyword>
<dbReference type="Proteomes" id="UP000176241">
    <property type="component" value="Unassembled WGS sequence"/>
</dbReference>
<dbReference type="AlphaFoldDB" id="A0A1G1Y286"/>
<gene>
    <name evidence="2" type="ORF">A2731_04245</name>
</gene>
<protein>
    <submittedName>
        <fullName evidence="2">Uncharacterized protein</fullName>
    </submittedName>
</protein>
<dbReference type="STRING" id="1797533.A2731_04245"/>
<accession>A0A1G1Y286</accession>
<proteinExistence type="predicted"/>
<organism evidence="2 3">
    <name type="scientific">Candidatus Buchananbacteria bacterium RIFCSPHIGHO2_01_FULL_39_8</name>
    <dbReference type="NCBI Taxonomy" id="1797533"/>
    <lineage>
        <taxon>Bacteria</taxon>
        <taxon>Candidatus Buchananiibacteriota</taxon>
    </lineage>
</organism>
<dbReference type="SUPFAM" id="SSF101898">
    <property type="entry name" value="NHL repeat"/>
    <property type="match status" value="1"/>
</dbReference>
<evidence type="ECO:0000313" key="2">
    <source>
        <dbReference type="EMBL" id="OGY45936.1"/>
    </source>
</evidence>
<reference evidence="2 3" key="1">
    <citation type="journal article" date="2016" name="Nat. Commun.">
        <title>Thousands of microbial genomes shed light on interconnected biogeochemical processes in an aquifer system.</title>
        <authorList>
            <person name="Anantharaman K."/>
            <person name="Brown C.T."/>
            <person name="Hug L.A."/>
            <person name="Sharon I."/>
            <person name="Castelle C.J."/>
            <person name="Probst A.J."/>
            <person name="Thomas B.C."/>
            <person name="Singh A."/>
            <person name="Wilkins M.J."/>
            <person name="Karaoz U."/>
            <person name="Brodie E.L."/>
            <person name="Williams K.H."/>
            <person name="Hubbard S.S."/>
            <person name="Banfield J.F."/>
        </authorList>
    </citation>
    <scope>NUCLEOTIDE SEQUENCE [LARGE SCALE GENOMIC DNA]</scope>
</reference>
<evidence type="ECO:0000256" key="1">
    <source>
        <dbReference type="SAM" id="Phobius"/>
    </source>
</evidence>
<evidence type="ECO:0000313" key="3">
    <source>
        <dbReference type="Proteomes" id="UP000176241"/>
    </source>
</evidence>
<dbReference type="InterPro" id="IPR011042">
    <property type="entry name" value="6-blade_b-propeller_TolB-like"/>
</dbReference>
<feature type="transmembrane region" description="Helical" evidence="1">
    <location>
        <begin position="387"/>
        <end position="408"/>
    </location>
</feature>
<sequence>MDYFAAKINQLVIDNQRVKKSFIRSFISKTSVQLGKNRGRLFGLIEINSTEQKVSDLTNLIIEEVKDNYYSAEKNADDDSGVEGLFETALQKTNLAIAAFLENERIILDLEKVNITIGVIANRELYFTQVGNINIFLFQHLTRKEFRIIDILEVTKTPIAAPNPLKMFSQVIAGRIGPRNVLFLATNNLLDYFSLEKIKNIIINNQTITDGIDELKELIKNLNVENNFGVIVSEIERVSISPVIEPRIQKFDYQKAASQDSIRELIRTEKETEKLLTPSILPEIKKYTKVFRQAFQTYLIKIKNTSLPKSKRISIPKIPKLPRLNIKSRIGRNIKTIQTFSSPIKRRVENINLSKLSSSWQRISYPIRLGIKKIWSSFSRLPVSSRIFLIISIILGILFLQSIVWLGIKNQREKIVEEFNQAILNAESKKNEAEASLIYRDENQARRLLLAAKNTILALDPKSKEQEEKIQSLGNEIESSLEKLRHTVNIDEPVLVANFQNLDAQAKIAKLAVLTNNTLYTQNYRNQSIYKANLTSRIISGVYSETVSTGNFNAGIKVNDNELIFINEARKAFLLNPRDDSIQEINFDLTQPADITNVSIYNNRLYILDKNNNQIYRYSKVVGGYGNIQEWVNDNTIDLSNSVSLVVDGLVYVLKNNGEIIKLEQGKKTDFEITTVDPIIQSPTKIKTNTDSSYLYVLDPPSGRLIVLDKDGKLINQYTSKKFDDLKDFVVDEVEKKIYLLNGSSIFGIPASHLE</sequence>
<keyword evidence="1" id="KW-1133">Transmembrane helix</keyword>
<comment type="caution">
    <text evidence="2">The sequence shown here is derived from an EMBL/GenBank/DDBJ whole genome shotgun (WGS) entry which is preliminary data.</text>
</comment>
<name>A0A1G1Y286_9BACT</name>